<dbReference type="Ensembl" id="ENSNFUT00015020892.1">
    <property type="protein sequence ID" value="ENSNFUP00015019961.1"/>
    <property type="gene ID" value="ENSNFUG00015009670.1"/>
</dbReference>
<reference evidence="6" key="3">
    <citation type="submission" date="2016-06" db="EMBL/GenBank/DDBJ databases">
        <title>The genome of a short-lived fish provides insights into sex chromosome evolution and the genetic control of aging.</title>
        <authorList>
            <person name="Reichwald K."/>
            <person name="Felder M."/>
            <person name="Petzold A."/>
            <person name="Koch P."/>
            <person name="Groth M."/>
            <person name="Platzer M."/>
        </authorList>
    </citation>
    <scope>NUCLEOTIDE SEQUENCE</scope>
    <source>
        <tissue evidence="6">Brain</tissue>
    </source>
</reference>
<proteinExistence type="inferred from homology"/>
<dbReference type="PANTHER" id="PTHR16231">
    <property type="entry name" value="COMM DOMAIN-CONTAINING PROTEIN 4-8 FAMILY MEMBER"/>
    <property type="match status" value="1"/>
</dbReference>
<dbReference type="Pfam" id="PF07258">
    <property type="entry name" value="COMM_domain"/>
    <property type="match status" value="1"/>
</dbReference>
<dbReference type="Proteomes" id="UP000694548">
    <property type="component" value="Chromosome sgr13"/>
</dbReference>
<evidence type="ECO:0000256" key="1">
    <source>
        <dbReference type="ARBA" id="ARBA00039908"/>
    </source>
</evidence>
<evidence type="ECO:0000313" key="6">
    <source>
        <dbReference type="EMBL" id="SBP53752.1"/>
    </source>
</evidence>
<reference evidence="5" key="4">
    <citation type="submission" date="2020-03" db="EMBL/GenBank/DDBJ databases">
        <title>Intra-Species Differences in Population Size shape Life History and Genome Evolution.</title>
        <authorList>
            <person name="Willemsen D."/>
            <person name="Cui R."/>
            <person name="Valenzano D.R."/>
        </authorList>
    </citation>
    <scope>NUCLEOTIDE SEQUENCE</scope>
    <source>
        <strain evidence="5">GRZ</strain>
        <tissue evidence="5">Whole</tissue>
    </source>
</reference>
<dbReference type="EMBL" id="JAAVVJ010000004">
    <property type="protein sequence ID" value="KAF7224474.1"/>
    <property type="molecule type" value="Genomic_DNA"/>
</dbReference>
<dbReference type="PROSITE" id="PS51269">
    <property type="entry name" value="COMM"/>
    <property type="match status" value="1"/>
</dbReference>
<gene>
    <name evidence="6" type="primary">COMMD6</name>
    <name evidence="5 7" type="synonym">commd6</name>
    <name evidence="5" type="ORF">G4P62_012774</name>
</gene>
<dbReference type="Bgee" id="ENSNFUG00015009670">
    <property type="expression patterns" value="Expressed in brain and 3 other cell types or tissues"/>
</dbReference>
<evidence type="ECO:0000256" key="3">
    <source>
        <dbReference type="ARBA" id="ARBA00093468"/>
    </source>
</evidence>
<dbReference type="Proteomes" id="UP000822369">
    <property type="component" value="Chromosome 4"/>
</dbReference>
<comment type="similarity">
    <text evidence="3">Belongs to the COMM domain-containing protein 6 family.</text>
</comment>
<evidence type="ECO:0000313" key="5">
    <source>
        <dbReference type="EMBL" id="KAF7224474.1"/>
    </source>
</evidence>
<dbReference type="OrthoDB" id="10251827at2759"/>
<dbReference type="CTD" id="170622"/>
<sequence>MPAAEESHGVNSVVGNICRLPPDVLRETCQDILSYLQGQTSGVDSADISHRFQTAEVPLDHEAQQHMIRFLILTFRTAGKKNLSADELVSKLEEGSNKWCKASIQVLCTLWSEHGASVHAQQKVHSMLSTCQLVDVQWKLAMAVSSDTCRSLNSPYVSLLLKVLEPSGQISQRSFEMTIPQFQNFHKQLKEMAAIMETV</sequence>
<comment type="function">
    <text evidence="2">Scaffold protein in the commander complex that is essential for endosomal recycling of transmembrane cargos; the commander complex is composed of the CCC subcomplex and the retriever subcomplex. May modulate activity of cullin-RING E3 ubiquitin ligase (CRL) complexes. Down-regulates activation of NF-kappa-B. Inhibits TNF-induced NFKB1 activation.</text>
</comment>
<dbReference type="KEGG" id="nfu:107388806"/>
<reference evidence="7" key="1">
    <citation type="submission" date="2014-08" db="EMBL/GenBank/DDBJ databases">
        <authorList>
            <person name="Senf B."/>
            <person name="Petzold A."/>
            <person name="Downie B.R."/>
            <person name="Koch P."/>
            <person name="Platzer M."/>
        </authorList>
    </citation>
    <scope>NUCLEOTIDE SEQUENCE [LARGE SCALE GENOMIC DNA]</scope>
    <source>
        <strain evidence="7">GRZ</strain>
    </source>
</reference>
<dbReference type="PANTHER" id="PTHR16231:SF5">
    <property type="entry name" value="COMM DOMAIN-CONTAINING PROTEIN 6"/>
    <property type="match status" value="1"/>
</dbReference>
<dbReference type="InterPro" id="IPR017920">
    <property type="entry name" value="COMM"/>
</dbReference>
<reference evidence="7" key="5">
    <citation type="submission" date="2025-05" db="UniProtKB">
        <authorList>
            <consortium name="Ensembl"/>
        </authorList>
    </citation>
    <scope>IDENTIFICATION</scope>
</reference>
<dbReference type="EMBL" id="HADY01015267">
    <property type="protein sequence ID" value="SBP53752.1"/>
    <property type="molecule type" value="Transcribed_RNA"/>
</dbReference>
<dbReference type="EMBL" id="HAEJ01018065">
    <property type="protein sequence ID" value="SBS58522.1"/>
    <property type="molecule type" value="Transcribed_RNA"/>
</dbReference>
<evidence type="ECO:0000313" key="8">
    <source>
        <dbReference type="Proteomes" id="UP000694548"/>
    </source>
</evidence>
<dbReference type="RefSeq" id="XP_015820000.1">
    <property type="nucleotide sequence ID" value="XM_015964514.3"/>
</dbReference>
<dbReference type="GeneTree" id="ENSGT00390000018369"/>
<dbReference type="AlphaFoldDB" id="A0A1A8AF75"/>
<dbReference type="GeneID" id="107388806"/>
<feature type="domain" description="COMM" evidence="4">
    <location>
        <begin position="132"/>
        <end position="199"/>
    </location>
</feature>
<evidence type="ECO:0000313" key="7">
    <source>
        <dbReference type="Ensembl" id="ENSNFUP00015019961.1"/>
    </source>
</evidence>
<evidence type="ECO:0000256" key="2">
    <source>
        <dbReference type="ARBA" id="ARBA00093393"/>
    </source>
</evidence>
<evidence type="ECO:0000259" key="4">
    <source>
        <dbReference type="PROSITE" id="PS51269"/>
    </source>
</evidence>
<protein>
    <recommendedName>
        <fullName evidence="1">COMM domain-containing protein 6</fullName>
    </recommendedName>
</protein>
<organism evidence="6">
    <name type="scientific">Nothobranchius furzeri</name>
    <name type="common">Turquoise killifish</name>
    <dbReference type="NCBI Taxonomy" id="105023"/>
    <lineage>
        <taxon>Eukaryota</taxon>
        <taxon>Metazoa</taxon>
        <taxon>Chordata</taxon>
        <taxon>Craniata</taxon>
        <taxon>Vertebrata</taxon>
        <taxon>Euteleostomi</taxon>
        <taxon>Actinopterygii</taxon>
        <taxon>Neopterygii</taxon>
        <taxon>Teleostei</taxon>
        <taxon>Neoteleostei</taxon>
        <taxon>Acanthomorphata</taxon>
        <taxon>Ovalentaria</taxon>
        <taxon>Atherinomorphae</taxon>
        <taxon>Cyprinodontiformes</taxon>
        <taxon>Nothobranchiidae</taxon>
        <taxon>Nothobranchius</taxon>
    </lineage>
</organism>
<keyword evidence="8" id="KW-1185">Reference proteome</keyword>
<reference evidence="6" key="2">
    <citation type="submission" date="2016-05" db="EMBL/GenBank/DDBJ databases">
        <authorList>
            <person name="Lavstsen T."/>
            <person name="Jespersen J.S."/>
        </authorList>
    </citation>
    <scope>NUCLEOTIDE SEQUENCE</scope>
    <source>
        <tissue evidence="6">Brain</tissue>
    </source>
</reference>
<dbReference type="GO" id="GO:0051059">
    <property type="term" value="F:NF-kappaB binding"/>
    <property type="evidence" value="ECO:0007669"/>
    <property type="project" value="TreeGrafter"/>
</dbReference>
<name>A0A1A8AF75_NOTFU</name>
<dbReference type="InterPro" id="IPR047155">
    <property type="entry name" value="COMMD4/6/7/8"/>
</dbReference>
<accession>A0A1A8AF75</accession>